<keyword evidence="16" id="KW-1185">Reference proteome</keyword>
<comment type="function">
    <text evidence="13">DNA polymerase that functions in several pathways of DNA repair. Involved in base excision repair (BER) responsible for repair of lesions that give rise to abasic (AP) sites in DNA. Also contributes to DNA double-strand break repair by non-homologous end joining and homologous recombination. Has both template-dependent and template-independent (terminal transferase) DNA polymerase activities. Has also a 5'-deoxyribose-5-phosphate lyase (dRP lyase) activity.</text>
</comment>
<dbReference type="SUPFAM" id="SSF81585">
    <property type="entry name" value="PsbU/PolX domain-like"/>
    <property type="match status" value="1"/>
</dbReference>
<dbReference type="Proteomes" id="UP000095009">
    <property type="component" value="Unassembled WGS sequence"/>
</dbReference>
<keyword evidence="3 13" id="KW-0808">Transferase</keyword>
<evidence type="ECO:0000256" key="1">
    <source>
        <dbReference type="ARBA" id="ARBA00008323"/>
    </source>
</evidence>
<keyword evidence="4 13" id="KW-0548">Nucleotidyltransferase</keyword>
<protein>
    <recommendedName>
        <fullName evidence="13">DNA polymerase</fullName>
        <ecNumber evidence="13">2.7.7.7</ecNumber>
    </recommendedName>
</protein>
<reference evidence="15 16" key="1">
    <citation type="journal article" date="2016" name="Proc. Natl. Acad. Sci. U.S.A.">
        <title>Comparative genomics of biotechnologically important yeasts.</title>
        <authorList>
            <person name="Riley R."/>
            <person name="Haridas S."/>
            <person name="Wolfe K.H."/>
            <person name="Lopes M.R."/>
            <person name="Hittinger C.T."/>
            <person name="Goeker M."/>
            <person name="Salamov A.A."/>
            <person name="Wisecaver J.H."/>
            <person name="Long T.M."/>
            <person name="Calvey C.H."/>
            <person name="Aerts A.L."/>
            <person name="Barry K.W."/>
            <person name="Choi C."/>
            <person name="Clum A."/>
            <person name="Coughlan A.Y."/>
            <person name="Deshpande S."/>
            <person name="Douglass A.P."/>
            <person name="Hanson S.J."/>
            <person name="Klenk H.-P."/>
            <person name="LaButti K.M."/>
            <person name="Lapidus A."/>
            <person name="Lindquist E.A."/>
            <person name="Lipzen A.M."/>
            <person name="Meier-Kolthoff J.P."/>
            <person name="Ohm R.A."/>
            <person name="Otillar R.P."/>
            <person name="Pangilinan J.L."/>
            <person name="Peng Y."/>
            <person name="Rokas A."/>
            <person name="Rosa C.A."/>
            <person name="Scheuner C."/>
            <person name="Sibirny A.A."/>
            <person name="Slot J.C."/>
            <person name="Stielow J.B."/>
            <person name="Sun H."/>
            <person name="Kurtzman C.P."/>
            <person name="Blackwell M."/>
            <person name="Grigoriev I.V."/>
            <person name="Jeffries T.W."/>
        </authorList>
    </citation>
    <scope>NUCLEOTIDE SEQUENCE [LARGE SCALE GENOMIC DNA]</scope>
    <source>
        <strain evidence="15 16">DSM 6958</strain>
    </source>
</reference>
<dbReference type="GO" id="GO:0046872">
    <property type="term" value="F:metal ion binding"/>
    <property type="evidence" value="ECO:0007669"/>
    <property type="project" value="UniProtKB-UniRule"/>
</dbReference>
<dbReference type="InterPro" id="IPR037160">
    <property type="entry name" value="DNA_Pol_thumb_sf"/>
</dbReference>
<dbReference type="PANTHER" id="PTHR11276:SF28">
    <property type="entry name" value="DNA POLYMERASE LAMBDA"/>
    <property type="match status" value="1"/>
</dbReference>
<name>A0A1E3PG04_9ASCO</name>
<keyword evidence="5" id="KW-0235">DNA replication</keyword>
<accession>A0A1E3PG04</accession>
<evidence type="ECO:0000256" key="10">
    <source>
        <dbReference type="ARBA" id="ARBA00023239"/>
    </source>
</evidence>
<dbReference type="Pfam" id="PF14716">
    <property type="entry name" value="HHH_8"/>
    <property type="match status" value="1"/>
</dbReference>
<keyword evidence="10" id="KW-0456">Lyase</keyword>
<dbReference type="AlphaFoldDB" id="A0A1E3PG04"/>
<feature type="domain" description="DNA-directed DNA polymerase X" evidence="14">
    <location>
        <begin position="2"/>
        <end position="321"/>
    </location>
</feature>
<dbReference type="InterPro" id="IPR027421">
    <property type="entry name" value="DNA_pol_lamdba_lyase_dom_sf"/>
</dbReference>
<dbReference type="InterPro" id="IPR029398">
    <property type="entry name" value="PolB_thumb"/>
</dbReference>
<dbReference type="SMART" id="SM00483">
    <property type="entry name" value="POLXc"/>
    <property type="match status" value="1"/>
</dbReference>
<dbReference type="SUPFAM" id="SSF81301">
    <property type="entry name" value="Nucleotidyltransferase"/>
    <property type="match status" value="1"/>
</dbReference>
<dbReference type="Gene3D" id="1.10.150.110">
    <property type="entry name" value="DNA polymerase beta, N-terminal domain-like"/>
    <property type="match status" value="1"/>
</dbReference>
<dbReference type="InterPro" id="IPR043519">
    <property type="entry name" value="NT_sf"/>
</dbReference>
<keyword evidence="8" id="KW-0238">DNA-binding</keyword>
<comment type="similarity">
    <text evidence="1 13">Belongs to the DNA polymerase type-X family.</text>
</comment>
<dbReference type="InterPro" id="IPR019843">
    <property type="entry name" value="DNA_pol-X_BS"/>
</dbReference>
<dbReference type="Pfam" id="PF10391">
    <property type="entry name" value="DNA_pol_lambd_f"/>
    <property type="match status" value="1"/>
</dbReference>
<evidence type="ECO:0000256" key="3">
    <source>
        <dbReference type="ARBA" id="ARBA00022679"/>
    </source>
</evidence>
<keyword evidence="7 13" id="KW-0239">DNA-directed DNA polymerase</keyword>
<dbReference type="FunFam" id="3.30.210.10:FF:000001">
    <property type="entry name" value="DNA polymerase lambda"/>
    <property type="match status" value="1"/>
</dbReference>
<dbReference type="CDD" id="cd00141">
    <property type="entry name" value="NT_POLXc"/>
    <property type="match status" value="1"/>
</dbReference>
<dbReference type="PRINTS" id="PR00869">
    <property type="entry name" value="DNAPOLX"/>
</dbReference>
<dbReference type="PANTHER" id="PTHR11276">
    <property type="entry name" value="DNA POLYMERASE TYPE-X FAMILY MEMBER"/>
    <property type="match status" value="1"/>
</dbReference>
<evidence type="ECO:0000313" key="16">
    <source>
        <dbReference type="Proteomes" id="UP000095009"/>
    </source>
</evidence>
<dbReference type="GO" id="GO:0006303">
    <property type="term" value="P:double-strand break repair via nonhomologous end joining"/>
    <property type="evidence" value="ECO:0007669"/>
    <property type="project" value="TreeGrafter"/>
</dbReference>
<dbReference type="GO" id="GO:0003887">
    <property type="term" value="F:DNA-directed DNA polymerase activity"/>
    <property type="evidence" value="ECO:0007669"/>
    <property type="project" value="UniProtKB-UniRule"/>
</dbReference>
<dbReference type="InterPro" id="IPR028207">
    <property type="entry name" value="DNA_pol_B_palm_palm"/>
</dbReference>
<evidence type="ECO:0000259" key="14">
    <source>
        <dbReference type="SMART" id="SM00483"/>
    </source>
</evidence>
<evidence type="ECO:0000256" key="13">
    <source>
        <dbReference type="RuleBase" id="RU366014"/>
    </source>
</evidence>
<dbReference type="STRING" id="857566.A0A1E3PG04"/>
<dbReference type="InterPro" id="IPR022312">
    <property type="entry name" value="DNA_pol_X"/>
</dbReference>
<keyword evidence="2" id="KW-0237">DNA synthesis</keyword>
<keyword evidence="13" id="KW-0539">Nucleus</keyword>
<dbReference type="InterPro" id="IPR002008">
    <property type="entry name" value="DNA_pol_X_beta-like"/>
</dbReference>
<dbReference type="PRINTS" id="PR00870">
    <property type="entry name" value="DNAPOLXBETA"/>
</dbReference>
<dbReference type="GO" id="GO:0006260">
    <property type="term" value="P:DNA replication"/>
    <property type="evidence" value="ECO:0007669"/>
    <property type="project" value="UniProtKB-KW"/>
</dbReference>
<evidence type="ECO:0000256" key="12">
    <source>
        <dbReference type="PIRSR" id="PIRSR622312-50"/>
    </source>
</evidence>
<keyword evidence="9 13" id="KW-0234">DNA repair</keyword>
<evidence type="ECO:0000256" key="8">
    <source>
        <dbReference type="ARBA" id="ARBA00023125"/>
    </source>
</evidence>
<comment type="catalytic activity">
    <reaction evidence="11 13">
        <text>DNA(n) + a 2'-deoxyribonucleoside 5'-triphosphate = DNA(n+1) + diphosphate</text>
        <dbReference type="Rhea" id="RHEA:22508"/>
        <dbReference type="Rhea" id="RHEA-COMP:17339"/>
        <dbReference type="Rhea" id="RHEA-COMP:17340"/>
        <dbReference type="ChEBI" id="CHEBI:33019"/>
        <dbReference type="ChEBI" id="CHEBI:61560"/>
        <dbReference type="ChEBI" id="CHEBI:173112"/>
        <dbReference type="EC" id="2.7.7.7"/>
    </reaction>
</comment>
<dbReference type="Pfam" id="PF14791">
    <property type="entry name" value="DNA_pol_B_thumb"/>
    <property type="match status" value="1"/>
</dbReference>
<evidence type="ECO:0000256" key="6">
    <source>
        <dbReference type="ARBA" id="ARBA00022763"/>
    </source>
</evidence>
<dbReference type="SUPFAM" id="SSF47802">
    <property type="entry name" value="DNA polymerase beta, N-terminal domain-like"/>
    <property type="match status" value="1"/>
</dbReference>
<organism evidence="15 16">
    <name type="scientific">Nadsonia fulvescens var. elongata DSM 6958</name>
    <dbReference type="NCBI Taxonomy" id="857566"/>
    <lineage>
        <taxon>Eukaryota</taxon>
        <taxon>Fungi</taxon>
        <taxon>Dikarya</taxon>
        <taxon>Ascomycota</taxon>
        <taxon>Saccharomycotina</taxon>
        <taxon>Dipodascomycetes</taxon>
        <taxon>Dipodascales</taxon>
        <taxon>Dipodascales incertae sedis</taxon>
        <taxon>Nadsonia</taxon>
    </lineage>
</organism>
<dbReference type="GO" id="GO:0016829">
    <property type="term" value="F:lyase activity"/>
    <property type="evidence" value="ECO:0007669"/>
    <property type="project" value="UniProtKB-KW"/>
</dbReference>
<evidence type="ECO:0000256" key="9">
    <source>
        <dbReference type="ARBA" id="ARBA00023204"/>
    </source>
</evidence>
<dbReference type="InterPro" id="IPR002054">
    <property type="entry name" value="DNA-dir_DNA_pol_X"/>
</dbReference>
<keyword evidence="6 13" id="KW-0227">DNA damage</keyword>
<evidence type="ECO:0000256" key="2">
    <source>
        <dbReference type="ARBA" id="ARBA00022634"/>
    </source>
</evidence>
<proteinExistence type="inferred from homology"/>
<comment type="subcellular location">
    <subcellularLocation>
        <location evidence="13">Nucleus</location>
    </subcellularLocation>
</comment>
<evidence type="ECO:0000313" key="15">
    <source>
        <dbReference type="EMBL" id="ODQ64339.1"/>
    </source>
</evidence>
<dbReference type="Gene3D" id="3.30.460.10">
    <property type="entry name" value="Beta Polymerase, domain 2"/>
    <property type="match status" value="1"/>
</dbReference>
<evidence type="ECO:0000256" key="4">
    <source>
        <dbReference type="ARBA" id="ARBA00022695"/>
    </source>
</evidence>
<dbReference type="Gene3D" id="1.10.150.20">
    <property type="entry name" value="5' to 3' exonuclease, C-terminal subdomain"/>
    <property type="match status" value="1"/>
</dbReference>
<dbReference type="Pfam" id="PF14792">
    <property type="entry name" value="DNA_pol_B_palm"/>
    <property type="match status" value="1"/>
</dbReference>
<dbReference type="Gene3D" id="3.30.210.10">
    <property type="entry name" value="DNA polymerase, thumb domain"/>
    <property type="match status" value="1"/>
</dbReference>
<dbReference type="OrthoDB" id="205514at2759"/>
<dbReference type="InterPro" id="IPR018944">
    <property type="entry name" value="DNA_pol_lambd_fingers_domain"/>
</dbReference>
<dbReference type="GO" id="GO:0005634">
    <property type="term" value="C:nucleus"/>
    <property type="evidence" value="ECO:0007669"/>
    <property type="project" value="UniProtKB-SubCell"/>
</dbReference>
<evidence type="ECO:0000256" key="11">
    <source>
        <dbReference type="ARBA" id="ARBA00049244"/>
    </source>
</evidence>
<dbReference type="InterPro" id="IPR010996">
    <property type="entry name" value="HHH_MUS81"/>
</dbReference>
<gene>
    <name evidence="15" type="ORF">NADFUDRAFT_71380</name>
</gene>
<evidence type="ECO:0000256" key="7">
    <source>
        <dbReference type="ARBA" id="ARBA00022932"/>
    </source>
</evidence>
<dbReference type="GO" id="GO:0003677">
    <property type="term" value="F:DNA binding"/>
    <property type="evidence" value="ECO:0007669"/>
    <property type="project" value="UniProtKB-UniRule"/>
</dbReference>
<evidence type="ECO:0000256" key="5">
    <source>
        <dbReference type="ARBA" id="ARBA00022705"/>
    </source>
</evidence>
<dbReference type="EC" id="2.7.7.7" evidence="13"/>
<dbReference type="EMBL" id="KV454412">
    <property type="protein sequence ID" value="ODQ64339.1"/>
    <property type="molecule type" value="Genomic_DNA"/>
</dbReference>
<feature type="active site" description="Nucleophile; Schiff-base intermediate with DNA; for 5'-dRP lyase activity" evidence="12">
    <location>
        <position position="49"/>
    </location>
</feature>
<sequence>MEYYKQINEIWRVQGYRKAINTLRQQKQPVRTKQDALKLPGFGHQLSDKLEEIVKTGKLTRLIESKKDSRAAVLGLLEGIFGVGPNTAREWYNDGVRNLSNARVRPDLTPQQRVGIDRYHDFNTRIPRNEVAQHFSVVESAARNIDSGLRCFIMGSYRRGVQTCGDIDLIVTKPGTKRIEEGEKSLMWVLQKLTTQLTAMGFLKVCLLGKDKGGKDSNSKWYGASMLEDIGIWRRIDILIVPWSELGASLLYFTGNDLFNRSIRMLAVKKGMSLNQHGLFKDVIRDKNWKKIHRGTLVEAHDERKIFEALGIKWLEPKERNVG</sequence>
<dbReference type="PROSITE" id="PS00522">
    <property type="entry name" value="DNA_POLYMERASE_X"/>
    <property type="match status" value="1"/>
</dbReference>